<evidence type="ECO:0000256" key="1">
    <source>
        <dbReference type="ARBA" id="ARBA00004141"/>
    </source>
</evidence>
<feature type="transmembrane region" description="Helical" evidence="5">
    <location>
        <begin position="97"/>
        <end position="124"/>
    </location>
</feature>
<evidence type="ECO:0000313" key="7">
    <source>
        <dbReference type="Proteomes" id="UP000179344"/>
    </source>
</evidence>
<name>A0A1F6THF5_9PROT</name>
<evidence type="ECO:0000256" key="4">
    <source>
        <dbReference type="ARBA" id="ARBA00023136"/>
    </source>
</evidence>
<sequence>MTSFDFIIVAVFAAFAVIGALRGFAREAMSLVTWVLASAIAWLFADDAAGLFDQWLGDPALRLVAGFVAVFVLVFVVGLIATFIVHRMVSARRSFKLPNLVLGGLIGAARGVVLIVIIFLLGGLTAAPQRPWWREAVLAPVFESLAGYVSDYLPRDVARHIRYG</sequence>
<evidence type="ECO:0000256" key="5">
    <source>
        <dbReference type="SAM" id="Phobius"/>
    </source>
</evidence>
<dbReference type="GO" id="GO:0016020">
    <property type="term" value="C:membrane"/>
    <property type="evidence" value="ECO:0007669"/>
    <property type="project" value="UniProtKB-SubCell"/>
</dbReference>
<comment type="caution">
    <text evidence="6">The sequence shown here is derived from an EMBL/GenBank/DDBJ whole genome shotgun (WGS) entry which is preliminary data.</text>
</comment>
<accession>A0A1F6THF5</accession>
<feature type="transmembrane region" description="Helical" evidence="5">
    <location>
        <begin position="64"/>
        <end position="85"/>
    </location>
</feature>
<proteinExistence type="predicted"/>
<dbReference type="EMBL" id="MFST01000044">
    <property type="protein sequence ID" value="OGI44544.1"/>
    <property type="molecule type" value="Genomic_DNA"/>
</dbReference>
<evidence type="ECO:0000313" key="6">
    <source>
        <dbReference type="EMBL" id="OGI44544.1"/>
    </source>
</evidence>
<reference evidence="6 7" key="1">
    <citation type="journal article" date="2016" name="Nat. Commun.">
        <title>Thousands of microbial genomes shed light on interconnected biogeochemical processes in an aquifer system.</title>
        <authorList>
            <person name="Anantharaman K."/>
            <person name="Brown C.T."/>
            <person name="Hug L.A."/>
            <person name="Sharon I."/>
            <person name="Castelle C.J."/>
            <person name="Probst A.J."/>
            <person name="Thomas B.C."/>
            <person name="Singh A."/>
            <person name="Wilkins M.J."/>
            <person name="Karaoz U."/>
            <person name="Brodie E.L."/>
            <person name="Williams K.H."/>
            <person name="Hubbard S.S."/>
            <person name="Banfield J.F."/>
        </authorList>
    </citation>
    <scope>NUCLEOTIDE SEQUENCE [LARGE SCALE GENOMIC DNA]</scope>
</reference>
<gene>
    <name evidence="6" type="ORF">A2V92_00205</name>
</gene>
<dbReference type="Pfam" id="PF02674">
    <property type="entry name" value="Colicin_V"/>
    <property type="match status" value="1"/>
</dbReference>
<evidence type="ECO:0000256" key="3">
    <source>
        <dbReference type="ARBA" id="ARBA00022989"/>
    </source>
</evidence>
<comment type="subcellular location">
    <subcellularLocation>
        <location evidence="1">Membrane</location>
        <topology evidence="1">Multi-pass membrane protein</topology>
    </subcellularLocation>
</comment>
<dbReference type="PANTHER" id="PTHR36926">
    <property type="entry name" value="COLICIN V PRODUCTION PROTEIN"/>
    <property type="match status" value="1"/>
</dbReference>
<dbReference type="GO" id="GO:0009403">
    <property type="term" value="P:toxin biosynthetic process"/>
    <property type="evidence" value="ECO:0007669"/>
    <property type="project" value="InterPro"/>
</dbReference>
<keyword evidence="2 5" id="KW-0812">Transmembrane</keyword>
<organism evidence="6 7">
    <name type="scientific">Candidatus Muproteobacteria bacterium RBG_16_65_31</name>
    <dbReference type="NCBI Taxonomy" id="1817759"/>
    <lineage>
        <taxon>Bacteria</taxon>
        <taxon>Pseudomonadati</taxon>
        <taxon>Pseudomonadota</taxon>
        <taxon>Candidatus Muproteobacteria</taxon>
    </lineage>
</organism>
<feature type="transmembrane region" description="Helical" evidence="5">
    <location>
        <begin position="31"/>
        <end position="52"/>
    </location>
</feature>
<feature type="transmembrane region" description="Helical" evidence="5">
    <location>
        <begin position="6"/>
        <end position="24"/>
    </location>
</feature>
<protein>
    <recommendedName>
        <fullName evidence="8">Colicin V production protein</fullName>
    </recommendedName>
</protein>
<dbReference type="InterPro" id="IPR003825">
    <property type="entry name" value="Colicin-V_CvpA"/>
</dbReference>
<evidence type="ECO:0008006" key="8">
    <source>
        <dbReference type="Google" id="ProtNLM"/>
    </source>
</evidence>
<dbReference type="InterPro" id="IPR052719">
    <property type="entry name" value="CvpA-like"/>
</dbReference>
<dbReference type="Proteomes" id="UP000179344">
    <property type="component" value="Unassembled WGS sequence"/>
</dbReference>
<evidence type="ECO:0000256" key="2">
    <source>
        <dbReference type="ARBA" id="ARBA00022692"/>
    </source>
</evidence>
<dbReference type="AlphaFoldDB" id="A0A1F6THF5"/>
<keyword evidence="3 5" id="KW-1133">Transmembrane helix</keyword>
<dbReference type="PANTHER" id="PTHR36926:SF1">
    <property type="entry name" value="COLICIN V PRODUCTION PROTEIN"/>
    <property type="match status" value="1"/>
</dbReference>
<keyword evidence="4 5" id="KW-0472">Membrane</keyword>